<accession>A0ABV9YPD4</accession>
<comment type="caution">
    <text evidence="2">The sequence shown here is derived from an EMBL/GenBank/DDBJ whole genome shotgun (WGS) entry which is preliminary data.</text>
</comment>
<dbReference type="Proteomes" id="UP001595947">
    <property type="component" value="Unassembled WGS sequence"/>
</dbReference>
<dbReference type="EMBL" id="JBHSIV010000014">
    <property type="protein sequence ID" value="MFC5063522.1"/>
    <property type="molecule type" value="Genomic_DNA"/>
</dbReference>
<keyword evidence="3" id="KW-1185">Reference proteome</keyword>
<gene>
    <name evidence="2" type="ORF">ACFPBZ_14975</name>
</gene>
<feature type="region of interest" description="Disordered" evidence="1">
    <location>
        <begin position="46"/>
        <end position="101"/>
    </location>
</feature>
<evidence type="ECO:0000313" key="2">
    <source>
        <dbReference type="EMBL" id="MFC5063522.1"/>
    </source>
</evidence>
<evidence type="ECO:0000256" key="1">
    <source>
        <dbReference type="SAM" id="MobiDB-lite"/>
    </source>
</evidence>
<dbReference type="SUPFAM" id="SSF82171">
    <property type="entry name" value="DPP6 N-terminal domain-like"/>
    <property type="match status" value="1"/>
</dbReference>
<organism evidence="2 3">
    <name type="scientific">Actinomycetospora atypica</name>
    <dbReference type="NCBI Taxonomy" id="1290095"/>
    <lineage>
        <taxon>Bacteria</taxon>
        <taxon>Bacillati</taxon>
        <taxon>Actinomycetota</taxon>
        <taxon>Actinomycetes</taxon>
        <taxon>Pseudonocardiales</taxon>
        <taxon>Pseudonocardiaceae</taxon>
        <taxon>Actinomycetospora</taxon>
    </lineage>
</organism>
<reference evidence="3" key="1">
    <citation type="journal article" date="2019" name="Int. J. Syst. Evol. Microbiol.">
        <title>The Global Catalogue of Microorganisms (GCM) 10K type strain sequencing project: providing services to taxonomists for standard genome sequencing and annotation.</title>
        <authorList>
            <consortium name="The Broad Institute Genomics Platform"/>
            <consortium name="The Broad Institute Genome Sequencing Center for Infectious Disease"/>
            <person name="Wu L."/>
            <person name="Ma J."/>
        </authorList>
    </citation>
    <scope>NUCLEOTIDE SEQUENCE [LARGE SCALE GENOMIC DNA]</scope>
    <source>
        <strain evidence="3">CGMCC 4.7093</strain>
    </source>
</reference>
<proteinExistence type="predicted"/>
<dbReference type="RefSeq" id="WP_378036868.1">
    <property type="nucleotide sequence ID" value="NZ_JBHSIV010000014.1"/>
</dbReference>
<dbReference type="InterPro" id="IPR011042">
    <property type="entry name" value="6-blade_b-propeller_TolB-like"/>
</dbReference>
<protein>
    <submittedName>
        <fullName evidence="2">Uncharacterized protein</fullName>
    </submittedName>
</protein>
<dbReference type="Gene3D" id="2.120.10.30">
    <property type="entry name" value="TolB, C-terminal domain"/>
    <property type="match status" value="1"/>
</dbReference>
<evidence type="ECO:0000313" key="3">
    <source>
        <dbReference type="Proteomes" id="UP001595947"/>
    </source>
</evidence>
<name>A0ABV9YPD4_9PSEU</name>
<sequence>MQPADIARLVTPGDPRVSPDGRRVAFVVTRVDLDADRYRSGIWLVPADGTGPPRALTAGAENDAHPRGRRTGGASRSRGRRRDPTRGTGWCSCPSTAPESP</sequence>